<dbReference type="RefSeq" id="WP_369340786.1">
    <property type="nucleotide sequence ID" value="NZ_CP129675.1"/>
</dbReference>
<name>A0AB39ULW6_9BIFI</name>
<gene>
    <name evidence="4" type="ORF">QN062_05175</name>
    <name evidence="3" type="ORF">QN216_09190</name>
    <name evidence="2" type="ORF">QN217_01275</name>
</gene>
<dbReference type="EMBL" id="CP129675">
    <property type="protein sequence ID" value="XDS46807.1"/>
    <property type="molecule type" value="Genomic_DNA"/>
</dbReference>
<reference evidence="4" key="1">
    <citation type="submission" date="2023-07" db="EMBL/GenBank/DDBJ databases">
        <title>Bifidobacterium aquikefiriaerophilum sp. nov. and Bifidobacterium eccum sp. nov., isolated from water kefir.</title>
        <authorList>
            <person name="Breselge S."/>
            <person name="Bellassi P."/>
            <person name="Barcenilla C."/>
            <person name="Alvarez-Ordonez A."/>
            <person name="Morelli L."/>
            <person name="Cotter P.D."/>
        </authorList>
    </citation>
    <scope>NUCLEOTIDE SEQUENCE</scope>
    <source>
        <strain evidence="4">WK012_4_13</strain>
        <strain evidence="3">WK013_4_14</strain>
        <strain evidence="2">WK048_4_13</strain>
    </source>
</reference>
<dbReference type="InterPro" id="IPR029058">
    <property type="entry name" value="AB_hydrolase_fold"/>
</dbReference>
<organism evidence="4">
    <name type="scientific">Bifidobacterium fermentum</name>
    <dbReference type="NCBI Taxonomy" id="3059035"/>
    <lineage>
        <taxon>Bacteria</taxon>
        <taxon>Bacillati</taxon>
        <taxon>Actinomycetota</taxon>
        <taxon>Actinomycetes</taxon>
        <taxon>Bifidobacteriales</taxon>
        <taxon>Bifidobacteriaceae</taxon>
        <taxon>Bifidobacterium</taxon>
    </lineage>
</organism>
<evidence type="ECO:0000313" key="4">
    <source>
        <dbReference type="EMBL" id="XDS49813.1"/>
    </source>
</evidence>
<proteinExistence type="predicted"/>
<protein>
    <submittedName>
        <fullName evidence="4">Alpha/beta hydrolase</fullName>
    </submittedName>
</protein>
<dbReference type="SUPFAM" id="SSF53474">
    <property type="entry name" value="alpha/beta-Hydrolases"/>
    <property type="match status" value="1"/>
</dbReference>
<keyword evidence="4" id="KW-0378">Hydrolase</keyword>
<evidence type="ECO:0000313" key="2">
    <source>
        <dbReference type="EMBL" id="XDS46807.1"/>
    </source>
</evidence>
<dbReference type="GO" id="GO:0016787">
    <property type="term" value="F:hydrolase activity"/>
    <property type="evidence" value="ECO:0007669"/>
    <property type="project" value="UniProtKB-KW"/>
</dbReference>
<dbReference type="EMBL" id="CP129682">
    <property type="protein sequence ID" value="XDS48486.1"/>
    <property type="molecule type" value="Genomic_DNA"/>
</dbReference>
<dbReference type="EMBL" id="CP129683">
    <property type="protein sequence ID" value="XDS49813.1"/>
    <property type="molecule type" value="Genomic_DNA"/>
</dbReference>
<dbReference type="InterPro" id="IPR050266">
    <property type="entry name" value="AB_hydrolase_sf"/>
</dbReference>
<dbReference type="PANTHER" id="PTHR43798">
    <property type="entry name" value="MONOACYLGLYCEROL LIPASE"/>
    <property type="match status" value="1"/>
</dbReference>
<sequence length="261" mass="29264">MFVHKIGEGLPLVMLHGFPLDHRSLLPFEDFLADKGQWQRYYIDLPGLGAKGADTEIRGAQDVLEKLVEYLDREFHGRQFAVVGYSFGCLLASALAARYGSQIIGLFLLAPETIAVQEKRSLATKAAYQVSELPGTATKDEREAYETTAIVHSAESFEAFRRYVYPGLAINADNPNVQAVMEHPSLAHAPESYLREYREPVTIVTAQHDTMVGYRDAFHLYETLHEGTYACIPRAGHNIHLEQPGMVGMLFQSWLKGIEKH</sequence>
<dbReference type="AlphaFoldDB" id="A0AB39ULW6"/>
<dbReference type="KEGG" id="bfk:QN062_05175"/>
<evidence type="ECO:0000313" key="3">
    <source>
        <dbReference type="EMBL" id="XDS48486.1"/>
    </source>
</evidence>
<feature type="domain" description="AB hydrolase-1" evidence="1">
    <location>
        <begin position="12"/>
        <end position="244"/>
    </location>
</feature>
<dbReference type="Pfam" id="PF12697">
    <property type="entry name" value="Abhydrolase_6"/>
    <property type="match status" value="1"/>
</dbReference>
<dbReference type="Gene3D" id="3.40.50.1820">
    <property type="entry name" value="alpha/beta hydrolase"/>
    <property type="match status" value="1"/>
</dbReference>
<accession>A0AB39ULW6</accession>
<dbReference type="InterPro" id="IPR000073">
    <property type="entry name" value="AB_hydrolase_1"/>
</dbReference>
<dbReference type="PANTHER" id="PTHR43798:SF6">
    <property type="entry name" value="HYDROLASE, PUTATIVE (AFU_ORTHOLOGUE AFUA_4G13070)-RELATED"/>
    <property type="match status" value="1"/>
</dbReference>
<evidence type="ECO:0000259" key="1">
    <source>
        <dbReference type="Pfam" id="PF12697"/>
    </source>
</evidence>